<gene>
    <name evidence="3" type="ORF">NW768_010158</name>
</gene>
<dbReference type="Proteomes" id="UP001152024">
    <property type="component" value="Unassembled WGS sequence"/>
</dbReference>
<name>A0ABQ8R0L1_FUSEQ</name>
<feature type="signal peptide" evidence="1">
    <location>
        <begin position="1"/>
        <end position="24"/>
    </location>
</feature>
<evidence type="ECO:0000256" key="1">
    <source>
        <dbReference type="SAM" id="SignalP"/>
    </source>
</evidence>
<feature type="chain" id="PRO_5047206075" description="SCP domain-containing protein" evidence="1">
    <location>
        <begin position="25"/>
        <end position="207"/>
    </location>
</feature>
<organism evidence="3 4">
    <name type="scientific">Fusarium equiseti</name>
    <name type="common">Fusarium scirpi</name>
    <dbReference type="NCBI Taxonomy" id="61235"/>
    <lineage>
        <taxon>Eukaryota</taxon>
        <taxon>Fungi</taxon>
        <taxon>Dikarya</taxon>
        <taxon>Ascomycota</taxon>
        <taxon>Pezizomycotina</taxon>
        <taxon>Sordariomycetes</taxon>
        <taxon>Hypocreomycetidae</taxon>
        <taxon>Hypocreales</taxon>
        <taxon>Nectriaceae</taxon>
        <taxon>Fusarium</taxon>
        <taxon>Fusarium incarnatum-equiseti species complex</taxon>
    </lineage>
</organism>
<comment type="caution">
    <text evidence="3">The sequence shown here is derived from an EMBL/GenBank/DDBJ whole genome shotgun (WGS) entry which is preliminary data.</text>
</comment>
<feature type="domain" description="SCP" evidence="2">
    <location>
        <begin position="53"/>
        <end position="203"/>
    </location>
</feature>
<evidence type="ECO:0000259" key="2">
    <source>
        <dbReference type="SMART" id="SM00198"/>
    </source>
</evidence>
<keyword evidence="4" id="KW-1185">Reference proteome</keyword>
<sequence>MLLSTIFNPSSLLMGLQLLSGVMASPIKESETSVDVRSVDTDTGPLVARDLTWDQSQALAFHNSRRKTLGIGPLVWDTELEAAAQKFVQSLADTRAQNIISKLNTRWDQGENSRAFTVWPGDTMKNPLTKASGAWLDGQYNYKNYGGNKFNILHQPNGADYFTQAVWRATTKVGIATASYTNERNFTTVYVIARYSVRGNILGQVIW</sequence>
<dbReference type="InterPro" id="IPR001283">
    <property type="entry name" value="CRISP-related"/>
</dbReference>
<dbReference type="InterPro" id="IPR035940">
    <property type="entry name" value="CAP_sf"/>
</dbReference>
<dbReference type="PANTHER" id="PTHR10334">
    <property type="entry name" value="CYSTEINE-RICH SECRETORY PROTEIN-RELATED"/>
    <property type="match status" value="1"/>
</dbReference>
<keyword evidence="1" id="KW-0732">Signal</keyword>
<protein>
    <recommendedName>
        <fullName evidence="2">SCP domain-containing protein</fullName>
    </recommendedName>
</protein>
<proteinExistence type="predicted"/>
<dbReference type="EMBL" id="JAOQBH010000019">
    <property type="protein sequence ID" value="KAJ4122718.1"/>
    <property type="molecule type" value="Genomic_DNA"/>
</dbReference>
<dbReference type="Gene3D" id="3.40.33.10">
    <property type="entry name" value="CAP"/>
    <property type="match status" value="1"/>
</dbReference>
<reference evidence="3" key="1">
    <citation type="submission" date="2022-09" db="EMBL/GenBank/DDBJ databases">
        <title>Fusarium specimens isolated from Avocado Roots.</title>
        <authorList>
            <person name="Stajich J."/>
            <person name="Roper C."/>
            <person name="Heimlech-Rivalta G."/>
        </authorList>
    </citation>
    <scope>NUCLEOTIDE SEQUENCE</scope>
    <source>
        <strain evidence="3">CF00095</strain>
    </source>
</reference>
<evidence type="ECO:0000313" key="3">
    <source>
        <dbReference type="EMBL" id="KAJ4122718.1"/>
    </source>
</evidence>
<evidence type="ECO:0000313" key="4">
    <source>
        <dbReference type="Proteomes" id="UP001152024"/>
    </source>
</evidence>
<dbReference type="SMART" id="SM00198">
    <property type="entry name" value="SCP"/>
    <property type="match status" value="1"/>
</dbReference>
<accession>A0ABQ8R0L1</accession>
<dbReference type="Pfam" id="PF00188">
    <property type="entry name" value="CAP"/>
    <property type="match status" value="1"/>
</dbReference>
<dbReference type="InterPro" id="IPR014044">
    <property type="entry name" value="CAP_dom"/>
</dbReference>
<dbReference type="PRINTS" id="PR00837">
    <property type="entry name" value="V5TPXLIKE"/>
</dbReference>
<dbReference type="SUPFAM" id="SSF55797">
    <property type="entry name" value="PR-1-like"/>
    <property type="match status" value="1"/>
</dbReference>